<sequence length="89" mass="9999">MTTIEHGTGERGSGDLVFIDEESGLTRMIDVRKIQGVRYWFHDGCFEGMVIEFGDCDGELDSFMCEGIHSIVEMTDAAWDEIHPIEVKG</sequence>
<dbReference type="RefSeq" id="WP_125568164.1">
    <property type="nucleotide sequence ID" value="NZ_AP019307.1"/>
</dbReference>
<dbReference type="EMBL" id="AP019307">
    <property type="protein sequence ID" value="BBH17186.1"/>
    <property type="molecule type" value="Genomic_DNA"/>
</dbReference>
<dbReference type="KEGG" id="nbe:Back2_14730"/>
<accession>A0A3G9IFU2</accession>
<evidence type="ECO:0000313" key="2">
    <source>
        <dbReference type="Proteomes" id="UP000271573"/>
    </source>
</evidence>
<name>A0A3G9IFU2_9ACTN</name>
<dbReference type="Proteomes" id="UP000271573">
    <property type="component" value="Chromosome"/>
</dbReference>
<organism evidence="1 2">
    <name type="scientific">Nocardioides baekrokdamisoli</name>
    <dbReference type="NCBI Taxonomy" id="1804624"/>
    <lineage>
        <taxon>Bacteria</taxon>
        <taxon>Bacillati</taxon>
        <taxon>Actinomycetota</taxon>
        <taxon>Actinomycetes</taxon>
        <taxon>Propionibacteriales</taxon>
        <taxon>Nocardioidaceae</taxon>
        <taxon>Nocardioides</taxon>
    </lineage>
</organism>
<dbReference type="AlphaFoldDB" id="A0A3G9IFU2"/>
<protein>
    <submittedName>
        <fullName evidence="1">Uncharacterized protein</fullName>
    </submittedName>
</protein>
<gene>
    <name evidence="1" type="ORF">Back2_14730</name>
</gene>
<keyword evidence="2" id="KW-1185">Reference proteome</keyword>
<evidence type="ECO:0000313" key="1">
    <source>
        <dbReference type="EMBL" id="BBH17186.1"/>
    </source>
</evidence>
<reference evidence="1 2" key="1">
    <citation type="submission" date="2018-11" db="EMBL/GenBank/DDBJ databases">
        <title>Complete genome sequence of Nocardioides baekrokdamisoli strain KCTC 39748.</title>
        <authorList>
            <person name="Kang S.W."/>
            <person name="Lee K.C."/>
            <person name="Kim K.K."/>
            <person name="Kim J.S."/>
            <person name="Kim D.S."/>
            <person name="Ko S.H."/>
            <person name="Yang S.H."/>
            <person name="Shin Y.K."/>
            <person name="Lee J.S."/>
        </authorList>
    </citation>
    <scope>NUCLEOTIDE SEQUENCE [LARGE SCALE GENOMIC DNA]</scope>
    <source>
        <strain evidence="1 2">KCTC 39748</strain>
    </source>
</reference>
<proteinExistence type="predicted"/>